<comment type="cofactor">
    <cofactor evidence="2 7 8">
        <name>Mg(2+)</name>
        <dbReference type="ChEBI" id="CHEBI:18420"/>
    </cofactor>
</comment>
<dbReference type="InterPro" id="IPR020583">
    <property type="entry name" value="Inositol_monoP_metal-BS"/>
</dbReference>
<name>A0A8J7JL55_9BACT</name>
<dbReference type="GO" id="GO:0006020">
    <property type="term" value="P:inositol metabolic process"/>
    <property type="evidence" value="ECO:0007669"/>
    <property type="project" value="TreeGrafter"/>
</dbReference>
<evidence type="ECO:0000256" key="1">
    <source>
        <dbReference type="ARBA" id="ARBA00001033"/>
    </source>
</evidence>
<dbReference type="PRINTS" id="PR00377">
    <property type="entry name" value="IMPHPHTASES"/>
</dbReference>
<keyword evidence="5 8" id="KW-0378">Hydrolase</keyword>
<evidence type="ECO:0000256" key="3">
    <source>
        <dbReference type="ARBA" id="ARBA00009759"/>
    </source>
</evidence>
<dbReference type="PANTHER" id="PTHR20854:SF4">
    <property type="entry name" value="INOSITOL-1-MONOPHOSPHATASE-RELATED"/>
    <property type="match status" value="1"/>
</dbReference>
<dbReference type="EMBL" id="JAEMHM010000007">
    <property type="protein sequence ID" value="MBJ6725115.1"/>
    <property type="molecule type" value="Genomic_DNA"/>
</dbReference>
<evidence type="ECO:0000256" key="2">
    <source>
        <dbReference type="ARBA" id="ARBA00001946"/>
    </source>
</evidence>
<comment type="similarity">
    <text evidence="3 8">Belongs to the inositol monophosphatase superfamily.</text>
</comment>
<protein>
    <recommendedName>
        <fullName evidence="8">Inositol-1-monophosphatase</fullName>
        <ecNumber evidence="8">3.1.3.25</ecNumber>
    </recommendedName>
</protein>
<dbReference type="FunFam" id="3.40.190.80:FF:000002">
    <property type="entry name" value="Inositol-1-monophosphatase"/>
    <property type="match status" value="1"/>
</dbReference>
<dbReference type="InterPro" id="IPR033942">
    <property type="entry name" value="IMPase"/>
</dbReference>
<dbReference type="Gene3D" id="3.30.540.10">
    <property type="entry name" value="Fructose-1,6-Bisphosphatase, subunit A, domain 1"/>
    <property type="match status" value="1"/>
</dbReference>
<evidence type="ECO:0000256" key="8">
    <source>
        <dbReference type="RuleBase" id="RU364068"/>
    </source>
</evidence>
<dbReference type="GO" id="GO:0008934">
    <property type="term" value="F:inositol monophosphate 1-phosphatase activity"/>
    <property type="evidence" value="ECO:0007669"/>
    <property type="project" value="InterPro"/>
</dbReference>
<organism evidence="9 10">
    <name type="scientific">Geomesophilobacter sediminis</name>
    <dbReference type="NCBI Taxonomy" id="2798584"/>
    <lineage>
        <taxon>Bacteria</taxon>
        <taxon>Pseudomonadati</taxon>
        <taxon>Thermodesulfobacteriota</taxon>
        <taxon>Desulfuromonadia</taxon>
        <taxon>Geobacterales</taxon>
        <taxon>Geobacteraceae</taxon>
        <taxon>Geomesophilobacter</taxon>
    </lineage>
</organism>
<dbReference type="InterPro" id="IPR020550">
    <property type="entry name" value="Inositol_monophosphatase_CS"/>
</dbReference>
<dbReference type="GO" id="GO:0046854">
    <property type="term" value="P:phosphatidylinositol phosphate biosynthetic process"/>
    <property type="evidence" value="ECO:0007669"/>
    <property type="project" value="InterPro"/>
</dbReference>
<dbReference type="EC" id="3.1.3.25" evidence="8"/>
<dbReference type="Proteomes" id="UP000636888">
    <property type="component" value="Unassembled WGS sequence"/>
</dbReference>
<gene>
    <name evidence="9" type="ORF">JFN93_10385</name>
</gene>
<dbReference type="PROSITE" id="PS00629">
    <property type="entry name" value="IMP_1"/>
    <property type="match status" value="1"/>
</dbReference>
<evidence type="ECO:0000256" key="6">
    <source>
        <dbReference type="ARBA" id="ARBA00022842"/>
    </source>
</evidence>
<evidence type="ECO:0000256" key="5">
    <source>
        <dbReference type="ARBA" id="ARBA00022801"/>
    </source>
</evidence>
<keyword evidence="6 7" id="KW-0460">Magnesium</keyword>
<evidence type="ECO:0000313" key="9">
    <source>
        <dbReference type="EMBL" id="MBJ6725115.1"/>
    </source>
</evidence>
<feature type="binding site" evidence="7">
    <location>
        <position position="85"/>
    </location>
    <ligand>
        <name>Mg(2+)</name>
        <dbReference type="ChEBI" id="CHEBI:18420"/>
        <label>1</label>
        <note>catalytic</note>
    </ligand>
</feature>
<dbReference type="InterPro" id="IPR022337">
    <property type="entry name" value="Inositol_monophosphatase_SuhB"/>
</dbReference>
<feature type="binding site" evidence="7">
    <location>
        <position position="83"/>
    </location>
    <ligand>
        <name>Mg(2+)</name>
        <dbReference type="ChEBI" id="CHEBI:18420"/>
        <label>1</label>
        <note>catalytic</note>
    </ligand>
</feature>
<dbReference type="RefSeq" id="WP_199383998.1">
    <property type="nucleotide sequence ID" value="NZ_JAEMHM010000007.1"/>
</dbReference>
<evidence type="ECO:0000256" key="7">
    <source>
        <dbReference type="PIRSR" id="PIRSR600760-2"/>
    </source>
</evidence>
<comment type="catalytic activity">
    <reaction evidence="1 8">
        <text>a myo-inositol phosphate + H2O = myo-inositol + phosphate</text>
        <dbReference type="Rhea" id="RHEA:24056"/>
        <dbReference type="ChEBI" id="CHEBI:15377"/>
        <dbReference type="ChEBI" id="CHEBI:17268"/>
        <dbReference type="ChEBI" id="CHEBI:43474"/>
        <dbReference type="ChEBI" id="CHEBI:84139"/>
        <dbReference type="EC" id="3.1.3.25"/>
    </reaction>
</comment>
<proteinExistence type="inferred from homology"/>
<dbReference type="SUPFAM" id="SSF56655">
    <property type="entry name" value="Carbohydrate phosphatase"/>
    <property type="match status" value="1"/>
</dbReference>
<dbReference type="PRINTS" id="PR01959">
    <property type="entry name" value="SBIMPHPHTASE"/>
</dbReference>
<reference evidence="9" key="1">
    <citation type="submission" date="2020-12" db="EMBL/GenBank/DDBJ databases">
        <title>Geomonas sp. Red875, isolated from river sediment.</title>
        <authorList>
            <person name="Xu Z."/>
            <person name="Zhang Z."/>
            <person name="Masuda Y."/>
            <person name="Itoh H."/>
            <person name="Senoo K."/>
        </authorList>
    </citation>
    <scope>NUCLEOTIDE SEQUENCE</scope>
    <source>
        <strain evidence="9">Red875</strain>
    </source>
</reference>
<keyword evidence="10" id="KW-1185">Reference proteome</keyword>
<comment type="caution">
    <text evidence="9">The sequence shown here is derived from an EMBL/GenBank/DDBJ whole genome shotgun (WGS) entry which is preliminary data.</text>
</comment>
<feature type="binding site" evidence="7">
    <location>
        <position position="86"/>
    </location>
    <ligand>
        <name>Mg(2+)</name>
        <dbReference type="ChEBI" id="CHEBI:18420"/>
        <label>1</label>
        <note>catalytic</note>
    </ligand>
</feature>
<dbReference type="CDD" id="cd01639">
    <property type="entry name" value="IMPase"/>
    <property type="match status" value="1"/>
</dbReference>
<dbReference type="InterPro" id="IPR000760">
    <property type="entry name" value="Inositol_monophosphatase-like"/>
</dbReference>
<keyword evidence="4 7" id="KW-0479">Metal-binding</keyword>
<evidence type="ECO:0000256" key="4">
    <source>
        <dbReference type="ARBA" id="ARBA00022723"/>
    </source>
</evidence>
<dbReference type="FunFam" id="3.30.540.10:FF:000003">
    <property type="entry name" value="Inositol-1-monophosphatase"/>
    <property type="match status" value="1"/>
</dbReference>
<dbReference type="PROSITE" id="PS00630">
    <property type="entry name" value="IMP_2"/>
    <property type="match status" value="1"/>
</dbReference>
<evidence type="ECO:0000313" key="10">
    <source>
        <dbReference type="Proteomes" id="UP000636888"/>
    </source>
</evidence>
<feature type="binding site" evidence="7">
    <location>
        <position position="211"/>
    </location>
    <ligand>
        <name>Mg(2+)</name>
        <dbReference type="ChEBI" id="CHEBI:18420"/>
        <label>1</label>
        <note>catalytic</note>
    </ligand>
</feature>
<accession>A0A8J7JL55</accession>
<dbReference type="Pfam" id="PF00459">
    <property type="entry name" value="Inositol_P"/>
    <property type="match status" value="1"/>
</dbReference>
<dbReference type="GO" id="GO:0046872">
    <property type="term" value="F:metal ion binding"/>
    <property type="evidence" value="ECO:0007669"/>
    <property type="project" value="UniProtKB-KW"/>
</dbReference>
<dbReference type="AlphaFoldDB" id="A0A8J7JL55"/>
<dbReference type="PANTHER" id="PTHR20854">
    <property type="entry name" value="INOSITOL MONOPHOSPHATASE"/>
    <property type="match status" value="1"/>
</dbReference>
<dbReference type="Gene3D" id="3.40.190.80">
    <property type="match status" value="1"/>
</dbReference>
<feature type="binding site" evidence="7">
    <location>
        <position position="67"/>
    </location>
    <ligand>
        <name>Mg(2+)</name>
        <dbReference type="ChEBI" id="CHEBI:18420"/>
        <label>1</label>
        <note>catalytic</note>
    </ligand>
</feature>
<sequence length="265" mass="28779">MENSAFLDVAIAAAKAAGALQRQRVAGDFEVSFKGRVDLVTEVDRACEEIIVSRLKAAFPGHCFLAEERGAEGECASHKWIIDPLDGTTNFAHGYPWFCVSIALEVDGEILLGVVYHSMMDQLFTAVRGEGAYLNGQRITVSARQPLRSSLLATGFPYDVASDNENNFGNFFRFQLAARGIRRAGAAALDLAYVALGRLDGYWECKLKPWDVAAGTLLVREAGGTVTNHAGEPHSVYDHRIAASNGAIHPEMLEILNKGPIEVKL</sequence>
<dbReference type="GO" id="GO:0007165">
    <property type="term" value="P:signal transduction"/>
    <property type="evidence" value="ECO:0007669"/>
    <property type="project" value="TreeGrafter"/>
</dbReference>